<comment type="caution">
    <text evidence="8">The sequence shown here is derived from an EMBL/GenBank/DDBJ whole genome shotgun (WGS) entry which is preliminary data.</text>
</comment>
<name>A0A4R3JJ14_9PROT</name>
<dbReference type="PRINTS" id="PR00421">
    <property type="entry name" value="THIOREDOXIN"/>
</dbReference>
<dbReference type="InterPro" id="IPR036249">
    <property type="entry name" value="Thioredoxin-like_sf"/>
</dbReference>
<evidence type="ECO:0000256" key="3">
    <source>
        <dbReference type="ARBA" id="ARBA00022982"/>
    </source>
</evidence>
<dbReference type="PANTHER" id="PTHR45663">
    <property type="entry name" value="GEO12009P1"/>
    <property type="match status" value="1"/>
</dbReference>
<dbReference type="SUPFAM" id="SSF52833">
    <property type="entry name" value="Thioredoxin-like"/>
    <property type="match status" value="1"/>
</dbReference>
<accession>A0A4R3JJ14</accession>
<dbReference type="Pfam" id="PF14559">
    <property type="entry name" value="TPR_19"/>
    <property type="match status" value="1"/>
</dbReference>
<keyword evidence="5" id="KW-0676">Redox-active center</keyword>
<dbReference type="FunFam" id="3.40.30.10:FF:000001">
    <property type="entry name" value="Thioredoxin"/>
    <property type="match status" value="1"/>
</dbReference>
<dbReference type="PANTHER" id="PTHR45663:SF11">
    <property type="entry name" value="GEO12009P1"/>
    <property type="match status" value="1"/>
</dbReference>
<evidence type="ECO:0000256" key="5">
    <source>
        <dbReference type="ARBA" id="ARBA00023284"/>
    </source>
</evidence>
<keyword evidence="9" id="KW-1185">Reference proteome</keyword>
<dbReference type="InterPro" id="IPR005746">
    <property type="entry name" value="Thioredoxin"/>
</dbReference>
<organism evidence="8 9">
    <name type="scientific">Varunaivibrio sulfuroxidans</name>
    <dbReference type="NCBI Taxonomy" id="1773489"/>
    <lineage>
        <taxon>Bacteria</taxon>
        <taxon>Pseudomonadati</taxon>
        <taxon>Pseudomonadota</taxon>
        <taxon>Alphaproteobacteria</taxon>
        <taxon>Rhodospirillales</taxon>
        <taxon>Magnetovibrionaceae</taxon>
        <taxon>Varunaivibrio</taxon>
    </lineage>
</organism>
<protein>
    <recommendedName>
        <fullName evidence="6">Thioredoxin</fullName>
    </recommendedName>
</protein>
<dbReference type="Proteomes" id="UP000295304">
    <property type="component" value="Unassembled WGS sequence"/>
</dbReference>
<dbReference type="AlphaFoldDB" id="A0A4R3JJ14"/>
<dbReference type="NCBIfam" id="TIGR01068">
    <property type="entry name" value="thioredoxin"/>
    <property type="match status" value="1"/>
</dbReference>
<evidence type="ECO:0000313" key="8">
    <source>
        <dbReference type="EMBL" id="TCS64830.1"/>
    </source>
</evidence>
<evidence type="ECO:0000313" key="9">
    <source>
        <dbReference type="Proteomes" id="UP000295304"/>
    </source>
</evidence>
<proteinExistence type="inferred from homology"/>
<dbReference type="Gene3D" id="1.25.40.10">
    <property type="entry name" value="Tetratricopeptide repeat domain"/>
    <property type="match status" value="1"/>
</dbReference>
<dbReference type="RefSeq" id="WP_132937575.1">
    <property type="nucleotide sequence ID" value="NZ_CP119676.1"/>
</dbReference>
<dbReference type="PROSITE" id="PS51352">
    <property type="entry name" value="THIOREDOXIN_2"/>
    <property type="match status" value="1"/>
</dbReference>
<keyword evidence="3" id="KW-0249">Electron transport</keyword>
<comment type="similarity">
    <text evidence="1">Belongs to the thioredoxin family.</text>
</comment>
<dbReference type="GO" id="GO:0006950">
    <property type="term" value="P:response to stress"/>
    <property type="evidence" value="ECO:0007669"/>
    <property type="project" value="UniProtKB-ARBA"/>
</dbReference>
<evidence type="ECO:0000256" key="6">
    <source>
        <dbReference type="NCBIfam" id="TIGR01068"/>
    </source>
</evidence>
<dbReference type="OrthoDB" id="9790390at2"/>
<dbReference type="Gene3D" id="3.40.30.10">
    <property type="entry name" value="Glutaredoxin"/>
    <property type="match status" value="1"/>
</dbReference>
<reference evidence="8 9" key="1">
    <citation type="submission" date="2019-03" db="EMBL/GenBank/DDBJ databases">
        <title>Genomic Encyclopedia of Type Strains, Phase IV (KMG-IV): sequencing the most valuable type-strain genomes for metagenomic binning, comparative biology and taxonomic classification.</title>
        <authorList>
            <person name="Goeker M."/>
        </authorList>
    </citation>
    <scope>NUCLEOTIDE SEQUENCE [LARGE SCALE GENOMIC DNA]</scope>
    <source>
        <strain evidence="8 9">DSM 101688</strain>
    </source>
</reference>
<evidence type="ECO:0000256" key="2">
    <source>
        <dbReference type="ARBA" id="ARBA00022448"/>
    </source>
</evidence>
<dbReference type="InterPro" id="IPR011990">
    <property type="entry name" value="TPR-like_helical_dom_sf"/>
</dbReference>
<sequence>MPLIVDPSQTQDPLSVTNAGNADLVKHSTTQDFTTDVIEASRSTPVIVDFWAPWCGPCKTLGPMLEKAVQRAGGLVRMVKINIDEHPALAQQLRVQSVPTVFAFKNGQPVDGFAGAIPESQIKSFIDRLTQGAASPIDQALEQAQGALDDGDGAGAESIFAQVAAHDPGNVKAIAGMVRAIALQKDFPRAHALIGGLDAKARAQADIGAALSALELAEASENIGDLGALEARLNANANDHEARLELAKGLFATAQPERAIDTLLDLLARDRQWNEQAARKQLIKIFDTLGNDDPRTQDGRRRMSSILFS</sequence>
<dbReference type="GO" id="GO:0045454">
    <property type="term" value="P:cell redox homeostasis"/>
    <property type="evidence" value="ECO:0007669"/>
    <property type="project" value="TreeGrafter"/>
</dbReference>
<dbReference type="PROSITE" id="PS00194">
    <property type="entry name" value="THIOREDOXIN_1"/>
    <property type="match status" value="1"/>
</dbReference>
<dbReference type="GO" id="GO:0005829">
    <property type="term" value="C:cytosol"/>
    <property type="evidence" value="ECO:0007669"/>
    <property type="project" value="TreeGrafter"/>
</dbReference>
<dbReference type="Pfam" id="PF00085">
    <property type="entry name" value="Thioredoxin"/>
    <property type="match status" value="1"/>
</dbReference>
<keyword evidence="4" id="KW-1015">Disulfide bond</keyword>
<evidence type="ECO:0000256" key="4">
    <source>
        <dbReference type="ARBA" id="ARBA00023157"/>
    </source>
</evidence>
<dbReference type="InterPro" id="IPR017937">
    <property type="entry name" value="Thioredoxin_CS"/>
</dbReference>
<evidence type="ECO:0000259" key="7">
    <source>
        <dbReference type="PROSITE" id="PS51352"/>
    </source>
</evidence>
<dbReference type="GO" id="GO:0015035">
    <property type="term" value="F:protein-disulfide reductase activity"/>
    <property type="evidence" value="ECO:0007669"/>
    <property type="project" value="UniProtKB-UniRule"/>
</dbReference>
<feature type="domain" description="Thioredoxin" evidence="7">
    <location>
        <begin position="5"/>
        <end position="131"/>
    </location>
</feature>
<gene>
    <name evidence="8" type="ORF">EDD55_101161</name>
</gene>
<dbReference type="CDD" id="cd02947">
    <property type="entry name" value="TRX_family"/>
    <property type="match status" value="1"/>
</dbReference>
<dbReference type="EMBL" id="SLZW01000001">
    <property type="protein sequence ID" value="TCS64830.1"/>
    <property type="molecule type" value="Genomic_DNA"/>
</dbReference>
<keyword evidence="2" id="KW-0813">Transport</keyword>
<dbReference type="Pfam" id="PF14561">
    <property type="entry name" value="TPR_20"/>
    <property type="match status" value="1"/>
</dbReference>
<dbReference type="InterPro" id="IPR013766">
    <property type="entry name" value="Thioredoxin_domain"/>
</dbReference>
<evidence type="ECO:0000256" key="1">
    <source>
        <dbReference type="ARBA" id="ARBA00008987"/>
    </source>
</evidence>